<evidence type="ECO:0000313" key="5">
    <source>
        <dbReference type="EMBL" id="VFT91354.1"/>
    </source>
</evidence>
<evidence type="ECO:0000259" key="1">
    <source>
        <dbReference type="Pfam" id="PF01878"/>
    </source>
</evidence>
<evidence type="ECO:0000313" key="3">
    <source>
        <dbReference type="EMBL" id="KAF0711570.1"/>
    </source>
</evidence>
<feature type="domain" description="EVE" evidence="1">
    <location>
        <begin position="6"/>
        <end position="138"/>
    </location>
</feature>
<keyword evidence="6" id="KW-1185">Reference proteome</keyword>
<evidence type="ECO:0000313" key="2">
    <source>
        <dbReference type="EMBL" id="KAF0694607.1"/>
    </source>
</evidence>
<dbReference type="Gene3D" id="3.10.590.10">
    <property type="entry name" value="ph1033 like domains"/>
    <property type="match status" value="1"/>
</dbReference>
<dbReference type="InterPro" id="IPR015947">
    <property type="entry name" value="PUA-like_sf"/>
</dbReference>
<reference evidence="2" key="2">
    <citation type="submission" date="2019-06" db="EMBL/GenBank/DDBJ databases">
        <title>Genomics analysis of Aphanomyces spp. identifies a new class of oomycete effector associated with host adaptation.</title>
        <authorList>
            <person name="Gaulin E."/>
        </authorList>
    </citation>
    <scope>NUCLEOTIDE SEQUENCE</scope>
    <source>
        <strain evidence="2">CBS 578.67</strain>
    </source>
</reference>
<dbReference type="AlphaFoldDB" id="A0A485KHA7"/>
<dbReference type="EMBL" id="VJMH01005547">
    <property type="protein sequence ID" value="KAF0694607.1"/>
    <property type="molecule type" value="Genomic_DNA"/>
</dbReference>
<dbReference type="EMBL" id="VJMH01001569">
    <property type="protein sequence ID" value="KAF0711570.1"/>
    <property type="molecule type" value="Genomic_DNA"/>
</dbReference>
<dbReference type="NCBIfam" id="NF002616">
    <property type="entry name" value="PRK02268.1-2"/>
    <property type="match status" value="1"/>
</dbReference>
<gene>
    <name evidence="4" type="primary">Aste57867_5199</name>
    <name evidence="5" type="synonym">Aste57867_14532</name>
    <name evidence="3" type="ORF">As57867_005186</name>
    <name evidence="2" type="ORF">As57867_014478</name>
    <name evidence="5" type="ORF">ASTE57867_14532</name>
    <name evidence="4" type="ORF">ASTE57867_5199</name>
</gene>
<dbReference type="HAMAP" id="MF_00771">
    <property type="entry name" value="UPF0310"/>
    <property type="match status" value="1"/>
</dbReference>
<protein>
    <submittedName>
        <fullName evidence="5">Aste57867_14532 protein</fullName>
    </submittedName>
    <submittedName>
        <fullName evidence="4">Aste57867_5199 protein</fullName>
    </submittedName>
</protein>
<accession>A0A485KHA7</accession>
<dbReference type="Proteomes" id="UP000332933">
    <property type="component" value="Unassembled WGS sequence"/>
</dbReference>
<dbReference type="OrthoDB" id="2111299at2759"/>
<dbReference type="InterPro" id="IPR002740">
    <property type="entry name" value="EVE_domain"/>
</dbReference>
<organism evidence="4 6">
    <name type="scientific">Aphanomyces stellatus</name>
    <dbReference type="NCBI Taxonomy" id="120398"/>
    <lineage>
        <taxon>Eukaryota</taxon>
        <taxon>Sar</taxon>
        <taxon>Stramenopiles</taxon>
        <taxon>Oomycota</taxon>
        <taxon>Saprolegniomycetes</taxon>
        <taxon>Saprolegniales</taxon>
        <taxon>Verrucalvaceae</taxon>
        <taxon>Aphanomyces</taxon>
    </lineage>
</organism>
<dbReference type="Pfam" id="PF01878">
    <property type="entry name" value="EVE"/>
    <property type="match status" value="1"/>
</dbReference>
<dbReference type="EMBL" id="CAADRA010005568">
    <property type="protein sequence ID" value="VFT91354.1"/>
    <property type="molecule type" value="Genomic_DNA"/>
</dbReference>
<dbReference type="SUPFAM" id="SSF88697">
    <property type="entry name" value="PUA domain-like"/>
    <property type="match status" value="1"/>
</dbReference>
<sequence length="143" mass="16133">MPSSTRYWIGVVSKSHVDRGVAGGFAQVCHGKAAPWRRVSRGDHLIYYSPKTDMTNGTPLQAFTALGCVASDESYQVEMTPSFHPHRVDVVFDEAVRPTPIHPLLPTLSFIKDKKKWGMIFRRGLFEIPEDDFQRIVTAMGRK</sequence>
<evidence type="ECO:0000313" key="4">
    <source>
        <dbReference type="EMBL" id="VFT82272.1"/>
    </source>
</evidence>
<dbReference type="EMBL" id="CAADRA010001570">
    <property type="protein sequence ID" value="VFT82272.1"/>
    <property type="molecule type" value="Genomic_DNA"/>
</dbReference>
<evidence type="ECO:0000313" key="6">
    <source>
        <dbReference type="Proteomes" id="UP000332933"/>
    </source>
</evidence>
<dbReference type="CDD" id="cd21132">
    <property type="entry name" value="EVE-like"/>
    <property type="match status" value="1"/>
</dbReference>
<dbReference type="InterPro" id="IPR022996">
    <property type="entry name" value="UPF0310"/>
</dbReference>
<name>A0A485KHA7_9STRA</name>
<reference evidence="4 6" key="1">
    <citation type="submission" date="2019-03" db="EMBL/GenBank/DDBJ databases">
        <authorList>
            <person name="Gaulin E."/>
            <person name="Dumas B."/>
        </authorList>
    </citation>
    <scope>NUCLEOTIDE SEQUENCE [LARGE SCALE GENOMIC DNA]</scope>
    <source>
        <strain evidence="4">CBS 568.67</strain>
    </source>
</reference>
<proteinExistence type="inferred from homology"/>